<dbReference type="InParanoid" id="F9XAA7"/>
<dbReference type="GeneID" id="13399320"/>
<protein>
    <submittedName>
        <fullName evidence="3">Uncharacterized protein</fullName>
    </submittedName>
</protein>
<dbReference type="Proteomes" id="UP000008062">
    <property type="component" value="Chromosome 4"/>
</dbReference>
<dbReference type="InterPro" id="IPR049207">
    <property type="entry name" value="DUF4246_N"/>
</dbReference>
<dbReference type="InterPro" id="IPR049192">
    <property type="entry name" value="DUF4246_C"/>
</dbReference>
<gene>
    <name evidence="3" type="ORF">MYCGRDRAFT_40128</name>
</gene>
<feature type="non-terminal residue" evidence="3">
    <location>
        <position position="594"/>
    </location>
</feature>
<dbReference type="RefSeq" id="XP_003853285.1">
    <property type="nucleotide sequence ID" value="XM_003853237.1"/>
</dbReference>
<keyword evidence="4" id="KW-1185">Reference proteome</keyword>
<evidence type="ECO:0000259" key="1">
    <source>
        <dbReference type="Pfam" id="PF14033"/>
    </source>
</evidence>
<proteinExistence type="predicted"/>
<feature type="domain" description="DUF4246" evidence="1">
    <location>
        <begin position="102"/>
        <end position="525"/>
    </location>
</feature>
<dbReference type="OrthoDB" id="415532at2759"/>
<name>F9XAA7_ZYMTI</name>
<accession>F9XAA7</accession>
<dbReference type="PANTHER" id="PTHR33119:SF1">
    <property type="entry name" value="FE2OG DIOXYGENASE DOMAIN-CONTAINING PROTEIN"/>
    <property type="match status" value="1"/>
</dbReference>
<evidence type="ECO:0000313" key="4">
    <source>
        <dbReference type="Proteomes" id="UP000008062"/>
    </source>
</evidence>
<sequence>TLTMKIQRPGFGLPLRLAEYNWRGTGHDDDDRFPHAIEDFFAVSAVTLRERRMLEFVGQITDKPGWWEKIKKDEIVARWRQEACVSNPKSEDDAMPTVADLAAKCLAELHDKAAYLQRHGVVHVLDVKITVVKSDLDLTDVFWTSLKSAVLDFENVPDRCKDWHPHTNKQVLDLLHPSLFPLEFGKTRVLSDSLVPLEGCVEYINKGKICPVPREVKEKRKVHMHLMWDNIKFMQAWGSFQWLPSEIEFHQNGKAYIASYVNNLHPDQHKDTYRVLETAVDKAVPLWNECLSWFHSRSRIEDRHIGIEGLVPPVGSNGETDDDVDWEDPDYDTWVLKQQPSAVKFASFDAQAQEAKAQRLDLRTRFSEGLQVIFKLANVVLTPENPRYDGSNWHIEGCLNEHIAATALFYYDSDNVTDSHLHCRQHVDAEELRDQCAQGEGITMCKMYGVNWGGSAVQELGKVLTKPGRILAFPNVLQHKVGPFQLQDKSKPGHRKILAMFLVDPHVQVLSTANVPPQRRDWWAAEIRKVELFARLPVELFDHIIDDVEDLPMTWKQACEAREELMKERGAFTAEFDEIPSEVSKHAGCSMLSD</sequence>
<dbReference type="HOGENOM" id="CLU_012066_2_0_1"/>
<evidence type="ECO:0000313" key="3">
    <source>
        <dbReference type="EMBL" id="EGP88261.1"/>
    </source>
</evidence>
<dbReference type="OMA" id="WHIEGAM"/>
<dbReference type="KEGG" id="ztr:MYCGRDRAFT_40128"/>
<dbReference type="Pfam" id="PF21666">
    <property type="entry name" value="DUF4246_N"/>
    <property type="match status" value="1"/>
</dbReference>
<feature type="domain" description="DUF4246" evidence="2">
    <location>
        <begin position="9"/>
        <end position="82"/>
    </location>
</feature>
<dbReference type="Pfam" id="PF14033">
    <property type="entry name" value="DUF4246"/>
    <property type="match status" value="1"/>
</dbReference>
<organism evidence="3 4">
    <name type="scientific">Zymoseptoria tritici (strain CBS 115943 / IPO323)</name>
    <name type="common">Speckled leaf blotch fungus</name>
    <name type="synonym">Septoria tritici</name>
    <dbReference type="NCBI Taxonomy" id="336722"/>
    <lineage>
        <taxon>Eukaryota</taxon>
        <taxon>Fungi</taxon>
        <taxon>Dikarya</taxon>
        <taxon>Ascomycota</taxon>
        <taxon>Pezizomycotina</taxon>
        <taxon>Dothideomycetes</taxon>
        <taxon>Dothideomycetidae</taxon>
        <taxon>Mycosphaerellales</taxon>
        <taxon>Mycosphaerellaceae</taxon>
        <taxon>Zymoseptoria</taxon>
    </lineage>
</organism>
<dbReference type="eggNOG" id="ENOG502QQIE">
    <property type="taxonomic scope" value="Eukaryota"/>
</dbReference>
<dbReference type="AlphaFoldDB" id="F9XAA7"/>
<dbReference type="PANTHER" id="PTHR33119">
    <property type="entry name" value="IFI3P"/>
    <property type="match status" value="1"/>
</dbReference>
<reference evidence="3 4" key="1">
    <citation type="journal article" date="2011" name="PLoS Genet.">
        <title>Finished genome of the fungal wheat pathogen Mycosphaerella graminicola reveals dispensome structure, chromosome plasticity, and stealth pathogenesis.</title>
        <authorList>
            <person name="Goodwin S.B."/>
            <person name="Ben M'barek S."/>
            <person name="Dhillon B."/>
            <person name="Wittenberg A.H.J."/>
            <person name="Crane C.F."/>
            <person name="Hane J.K."/>
            <person name="Foster A.J."/>
            <person name="Van der Lee T.A.J."/>
            <person name="Grimwood J."/>
            <person name="Aerts A."/>
            <person name="Antoniw J."/>
            <person name="Bailey A."/>
            <person name="Bluhm B."/>
            <person name="Bowler J."/>
            <person name="Bristow J."/>
            <person name="van der Burgt A."/>
            <person name="Canto-Canche B."/>
            <person name="Churchill A.C.L."/>
            <person name="Conde-Ferraez L."/>
            <person name="Cools H.J."/>
            <person name="Coutinho P.M."/>
            <person name="Csukai M."/>
            <person name="Dehal P."/>
            <person name="De Wit P."/>
            <person name="Donzelli B."/>
            <person name="van de Geest H.C."/>
            <person name="van Ham R.C.H.J."/>
            <person name="Hammond-Kosack K.E."/>
            <person name="Henrissat B."/>
            <person name="Kilian A."/>
            <person name="Kobayashi A.K."/>
            <person name="Koopmann E."/>
            <person name="Kourmpetis Y."/>
            <person name="Kuzniar A."/>
            <person name="Lindquist E."/>
            <person name="Lombard V."/>
            <person name="Maliepaard C."/>
            <person name="Martins N."/>
            <person name="Mehrabi R."/>
            <person name="Nap J.P.H."/>
            <person name="Ponomarenko A."/>
            <person name="Rudd J.J."/>
            <person name="Salamov A."/>
            <person name="Schmutz J."/>
            <person name="Schouten H.J."/>
            <person name="Shapiro H."/>
            <person name="Stergiopoulos I."/>
            <person name="Torriani S.F.F."/>
            <person name="Tu H."/>
            <person name="de Vries R.P."/>
            <person name="Waalwijk C."/>
            <person name="Ware S.B."/>
            <person name="Wiebenga A."/>
            <person name="Zwiers L.-H."/>
            <person name="Oliver R.P."/>
            <person name="Grigoriev I.V."/>
            <person name="Kema G.H.J."/>
        </authorList>
    </citation>
    <scope>NUCLEOTIDE SEQUENCE [LARGE SCALE GENOMIC DNA]</scope>
    <source>
        <strain evidence="4">CBS 115943 / IPO323</strain>
    </source>
</reference>
<dbReference type="InterPro" id="IPR025340">
    <property type="entry name" value="DUF4246"/>
</dbReference>
<evidence type="ECO:0000259" key="2">
    <source>
        <dbReference type="Pfam" id="PF21666"/>
    </source>
</evidence>
<dbReference type="EMBL" id="CM001199">
    <property type="protein sequence ID" value="EGP88261.1"/>
    <property type="molecule type" value="Genomic_DNA"/>
</dbReference>